<proteinExistence type="predicted"/>
<reference evidence="2" key="1">
    <citation type="submission" date="2025-08" db="UniProtKB">
        <authorList>
            <consortium name="Ensembl"/>
        </authorList>
    </citation>
    <scope>IDENTIFICATION</scope>
</reference>
<accession>A0A8D0AYU5</accession>
<organism evidence="2 3">
    <name type="scientific">Salvator merianae</name>
    <name type="common">Argentine black and white tegu</name>
    <name type="synonym">Tupinambis merianae</name>
    <dbReference type="NCBI Taxonomy" id="96440"/>
    <lineage>
        <taxon>Eukaryota</taxon>
        <taxon>Metazoa</taxon>
        <taxon>Chordata</taxon>
        <taxon>Craniata</taxon>
        <taxon>Vertebrata</taxon>
        <taxon>Euteleostomi</taxon>
        <taxon>Lepidosauria</taxon>
        <taxon>Squamata</taxon>
        <taxon>Bifurcata</taxon>
        <taxon>Unidentata</taxon>
        <taxon>Episquamata</taxon>
        <taxon>Laterata</taxon>
        <taxon>Teiioidea</taxon>
        <taxon>Teiidae</taxon>
        <taxon>Salvator</taxon>
    </lineage>
</organism>
<reference evidence="2" key="2">
    <citation type="submission" date="2025-09" db="UniProtKB">
        <authorList>
            <consortium name="Ensembl"/>
        </authorList>
    </citation>
    <scope>IDENTIFICATION</scope>
</reference>
<dbReference type="InterPro" id="IPR018628">
    <property type="entry name" value="Coa3_CC"/>
</dbReference>
<sequence>MVVQNYLQKYIAHLQIPPPLFHSFHNTLFISHIHFYLHFQVKVAPFGLGEGGTTEKKHPPYLHFGAQKGLKLQNTIMGLSIEAMVASIYASTFYSVSQEHFLDELELEAKVPSGTSSKESTRLMIVEYAIKMGH</sequence>
<protein>
    <recommendedName>
        <fullName evidence="1">Cytochrome c oxidase assembly factor 3 mitochondrial coiled-coil domain-containing protein</fullName>
    </recommendedName>
</protein>
<evidence type="ECO:0000313" key="2">
    <source>
        <dbReference type="Ensembl" id="ENSSMRP00000002682.1"/>
    </source>
</evidence>
<dbReference type="Proteomes" id="UP000694421">
    <property type="component" value="Unplaced"/>
</dbReference>
<evidence type="ECO:0000313" key="3">
    <source>
        <dbReference type="Proteomes" id="UP000694421"/>
    </source>
</evidence>
<feature type="domain" description="Cytochrome c oxidase assembly factor 3 mitochondrial coiled-coil" evidence="1">
    <location>
        <begin position="70"/>
        <end position="106"/>
    </location>
</feature>
<dbReference type="Ensembl" id="ENSSMRT00000003213.1">
    <property type="protein sequence ID" value="ENSSMRP00000002682.1"/>
    <property type="gene ID" value="ENSSMRG00000002299.1"/>
</dbReference>
<dbReference type="Pfam" id="PF09813">
    <property type="entry name" value="Coa3_cc"/>
    <property type="match status" value="1"/>
</dbReference>
<keyword evidence="3" id="KW-1185">Reference proteome</keyword>
<dbReference type="AlphaFoldDB" id="A0A8D0AYU5"/>
<name>A0A8D0AYU5_SALMN</name>
<evidence type="ECO:0000259" key="1">
    <source>
        <dbReference type="Pfam" id="PF09813"/>
    </source>
</evidence>